<accession>A0A8K1CL22</accession>
<evidence type="ECO:0000313" key="11">
    <source>
        <dbReference type="Proteomes" id="UP000794436"/>
    </source>
</evidence>
<feature type="signal peptide" evidence="8">
    <location>
        <begin position="1"/>
        <end position="21"/>
    </location>
</feature>
<dbReference type="SUPFAM" id="SSF47571">
    <property type="entry name" value="Cloroperoxidase"/>
    <property type="match status" value="1"/>
</dbReference>
<evidence type="ECO:0000256" key="4">
    <source>
        <dbReference type="ARBA" id="ARBA00022723"/>
    </source>
</evidence>
<comment type="cofactor">
    <cofactor evidence="1">
        <name>heme b</name>
        <dbReference type="ChEBI" id="CHEBI:60344"/>
    </cofactor>
</comment>
<keyword evidence="2" id="KW-0575">Peroxidase</keyword>
<sequence>MVSFLSKLAVIATVVTSSVSALEIGEYSRPTGTEVSGVPGASAPYLRSPCPALNALANHGYLPRDGKNIDSAMLEKAIMDVYNIDWLVAKALASQVKGSITLAHLSTHNLVEHDVSLAHSDFSYGSDMAALNVTMWEDLSGRAVDNTIGVSEVAAAREKRIDVCKSKAGGCDFGLKQRILGALEAAVMLRGLGGKNKETISLEYATSFFVDERIPDDYQKPSTAISLANLLSTATKIDLKVTWIDILEFLGM</sequence>
<comment type="similarity">
    <text evidence="7">Belongs to the chloroperoxidase family.</text>
</comment>
<dbReference type="EMBL" id="SPLM01000039">
    <property type="protein sequence ID" value="TMW64676.1"/>
    <property type="molecule type" value="Genomic_DNA"/>
</dbReference>
<keyword evidence="4" id="KW-0479">Metal-binding</keyword>
<evidence type="ECO:0000256" key="3">
    <source>
        <dbReference type="ARBA" id="ARBA00022617"/>
    </source>
</evidence>
<dbReference type="Pfam" id="PF01328">
    <property type="entry name" value="Peroxidase_2"/>
    <property type="match status" value="1"/>
</dbReference>
<feature type="chain" id="PRO_5035454962" description="Heme haloperoxidase family profile domain-containing protein" evidence="8">
    <location>
        <begin position="22"/>
        <end position="252"/>
    </location>
</feature>
<evidence type="ECO:0000256" key="6">
    <source>
        <dbReference type="ARBA" id="ARBA00023004"/>
    </source>
</evidence>
<evidence type="ECO:0000313" key="10">
    <source>
        <dbReference type="EMBL" id="TMW64676.1"/>
    </source>
</evidence>
<dbReference type="InterPro" id="IPR000028">
    <property type="entry name" value="Chloroperoxidase"/>
</dbReference>
<feature type="domain" description="Heme haloperoxidase family profile" evidence="9">
    <location>
        <begin position="30"/>
        <end position="232"/>
    </location>
</feature>
<dbReference type="PANTHER" id="PTHR33577">
    <property type="entry name" value="STERIGMATOCYSTIN BIOSYNTHESIS PEROXIDASE STCC-RELATED"/>
    <property type="match status" value="1"/>
</dbReference>
<dbReference type="Gene3D" id="1.10.489.10">
    <property type="entry name" value="Chloroperoxidase-like"/>
    <property type="match status" value="1"/>
</dbReference>
<organism evidence="10 11">
    <name type="scientific">Pythium oligandrum</name>
    <name type="common">Mycoparasitic fungus</name>
    <dbReference type="NCBI Taxonomy" id="41045"/>
    <lineage>
        <taxon>Eukaryota</taxon>
        <taxon>Sar</taxon>
        <taxon>Stramenopiles</taxon>
        <taxon>Oomycota</taxon>
        <taxon>Peronosporomycetes</taxon>
        <taxon>Pythiales</taxon>
        <taxon>Pythiaceae</taxon>
        <taxon>Pythium</taxon>
    </lineage>
</organism>
<keyword evidence="11" id="KW-1185">Reference proteome</keyword>
<evidence type="ECO:0000256" key="2">
    <source>
        <dbReference type="ARBA" id="ARBA00022559"/>
    </source>
</evidence>
<comment type="caution">
    <text evidence="10">The sequence shown here is derived from an EMBL/GenBank/DDBJ whole genome shotgun (WGS) entry which is preliminary data.</text>
</comment>
<name>A0A8K1CL22_PYTOL</name>
<keyword evidence="6" id="KW-0408">Iron</keyword>
<evidence type="ECO:0000256" key="8">
    <source>
        <dbReference type="SAM" id="SignalP"/>
    </source>
</evidence>
<keyword evidence="5" id="KW-0560">Oxidoreductase</keyword>
<dbReference type="PROSITE" id="PS51405">
    <property type="entry name" value="HEME_HALOPEROXIDASE"/>
    <property type="match status" value="1"/>
</dbReference>
<keyword evidence="3" id="KW-0349">Heme</keyword>
<evidence type="ECO:0000256" key="1">
    <source>
        <dbReference type="ARBA" id="ARBA00001970"/>
    </source>
</evidence>
<dbReference type="GO" id="GO:0046872">
    <property type="term" value="F:metal ion binding"/>
    <property type="evidence" value="ECO:0007669"/>
    <property type="project" value="UniProtKB-KW"/>
</dbReference>
<evidence type="ECO:0000259" key="9">
    <source>
        <dbReference type="PROSITE" id="PS51405"/>
    </source>
</evidence>
<protein>
    <recommendedName>
        <fullName evidence="9">Heme haloperoxidase family profile domain-containing protein</fullName>
    </recommendedName>
</protein>
<dbReference type="OrthoDB" id="407298at2759"/>
<dbReference type="GO" id="GO:0004601">
    <property type="term" value="F:peroxidase activity"/>
    <property type="evidence" value="ECO:0007669"/>
    <property type="project" value="UniProtKB-KW"/>
</dbReference>
<evidence type="ECO:0000256" key="7">
    <source>
        <dbReference type="ARBA" id="ARBA00025795"/>
    </source>
</evidence>
<evidence type="ECO:0000256" key="5">
    <source>
        <dbReference type="ARBA" id="ARBA00023002"/>
    </source>
</evidence>
<keyword evidence="8" id="KW-0732">Signal</keyword>
<gene>
    <name evidence="10" type="ORF">Poli38472_011556</name>
</gene>
<reference evidence="10" key="1">
    <citation type="submission" date="2019-03" db="EMBL/GenBank/DDBJ databases">
        <title>Long read genome sequence of the mycoparasitic Pythium oligandrum ATCC 38472 isolated from sugarbeet rhizosphere.</title>
        <authorList>
            <person name="Gaulin E."/>
        </authorList>
    </citation>
    <scope>NUCLEOTIDE SEQUENCE</scope>
    <source>
        <strain evidence="10">ATCC 38472_TT</strain>
    </source>
</reference>
<dbReference type="InterPro" id="IPR036851">
    <property type="entry name" value="Chloroperoxidase-like_sf"/>
</dbReference>
<dbReference type="AlphaFoldDB" id="A0A8K1CL22"/>
<proteinExistence type="inferred from homology"/>
<dbReference type="PANTHER" id="PTHR33577:SF9">
    <property type="entry name" value="PEROXIDASE STCC"/>
    <property type="match status" value="1"/>
</dbReference>
<dbReference type="Proteomes" id="UP000794436">
    <property type="component" value="Unassembled WGS sequence"/>
</dbReference>